<dbReference type="PROSITE" id="PS51186">
    <property type="entry name" value="GNAT"/>
    <property type="match status" value="1"/>
</dbReference>
<dbReference type="PANTHER" id="PTHR43233">
    <property type="entry name" value="FAMILY N-ACETYLTRANSFERASE, PUTATIVE (AFU_ORTHOLOGUE AFUA_6G03350)-RELATED"/>
    <property type="match status" value="1"/>
</dbReference>
<dbReference type="Proteomes" id="UP000275076">
    <property type="component" value="Unassembled WGS sequence"/>
</dbReference>
<protein>
    <submittedName>
        <fullName evidence="2">N-acetyltransferase</fullName>
    </submittedName>
</protein>
<dbReference type="EMBL" id="RBVX01000001">
    <property type="protein sequence ID" value="RSL35096.1"/>
    <property type="molecule type" value="Genomic_DNA"/>
</dbReference>
<dbReference type="OrthoDB" id="3216107at2"/>
<dbReference type="PANTHER" id="PTHR43233:SF1">
    <property type="entry name" value="FAMILY N-ACETYLTRANSFERASE, PUTATIVE (AFU_ORTHOLOGUE AFUA_6G03350)-RELATED"/>
    <property type="match status" value="1"/>
</dbReference>
<dbReference type="Gene3D" id="3.40.630.30">
    <property type="match status" value="1"/>
</dbReference>
<dbReference type="InterPro" id="IPR016181">
    <property type="entry name" value="Acyl_CoA_acyltransferase"/>
</dbReference>
<name>A0A3R9P8B5_9BACI</name>
<evidence type="ECO:0000313" key="2">
    <source>
        <dbReference type="EMBL" id="RSL35096.1"/>
    </source>
</evidence>
<feature type="domain" description="N-acetyltransferase" evidence="1">
    <location>
        <begin position="9"/>
        <end position="135"/>
    </location>
</feature>
<dbReference type="InterPro" id="IPR053144">
    <property type="entry name" value="Acetyltransferase_Butenolide"/>
</dbReference>
<comment type="caution">
    <text evidence="2">The sequence shown here is derived from an EMBL/GenBank/DDBJ whole genome shotgun (WGS) entry which is preliminary data.</text>
</comment>
<dbReference type="SUPFAM" id="SSF55729">
    <property type="entry name" value="Acyl-CoA N-acyltransferases (Nat)"/>
    <property type="match status" value="1"/>
</dbReference>
<sequence length="135" mass="15709">MKWTKDDFMVSDENSLLDLDTVSQLLSTTYWASKRAKETIEKSIKNSISFGVYHNSKQIGFARVVTDKAVFSWVLDVVIDETYRKKGIGQWLMECILEHPEIKHTKFALATLDAHDFYKKFKFSDNQFMTRTAVN</sequence>
<reference evidence="2 3" key="1">
    <citation type="submission" date="2018-10" db="EMBL/GenBank/DDBJ databases">
        <title>Draft genome sequence of Bacillus salarius IM0101, isolated from a hypersaline soil in Inner Mongolia, China.</title>
        <authorList>
            <person name="Yamprayoonswat W."/>
            <person name="Boonvisut S."/>
            <person name="Jumpathong W."/>
            <person name="Sittihan S."/>
            <person name="Ruangsuj P."/>
            <person name="Wanthongcharoen S."/>
            <person name="Thongpramul N."/>
            <person name="Pimmason S."/>
            <person name="Yu B."/>
            <person name="Yasawong M."/>
        </authorList>
    </citation>
    <scope>NUCLEOTIDE SEQUENCE [LARGE SCALE GENOMIC DNA]</scope>
    <source>
        <strain evidence="2 3">IM0101</strain>
    </source>
</reference>
<accession>A0A3R9P8B5</accession>
<organism evidence="2 3">
    <name type="scientific">Salibacterium salarium</name>
    <dbReference type="NCBI Taxonomy" id="284579"/>
    <lineage>
        <taxon>Bacteria</taxon>
        <taxon>Bacillati</taxon>
        <taxon>Bacillota</taxon>
        <taxon>Bacilli</taxon>
        <taxon>Bacillales</taxon>
        <taxon>Bacillaceae</taxon>
    </lineage>
</organism>
<gene>
    <name evidence="2" type="ORF">D7Z54_00540</name>
</gene>
<keyword evidence="2" id="KW-0808">Transferase</keyword>
<dbReference type="RefSeq" id="WP_125553401.1">
    <property type="nucleotide sequence ID" value="NZ_RBVX01000001.1"/>
</dbReference>
<proteinExistence type="predicted"/>
<dbReference type="AlphaFoldDB" id="A0A3R9P8B5"/>
<keyword evidence="3" id="KW-1185">Reference proteome</keyword>
<dbReference type="CDD" id="cd04301">
    <property type="entry name" value="NAT_SF"/>
    <property type="match status" value="1"/>
</dbReference>
<evidence type="ECO:0000313" key="3">
    <source>
        <dbReference type="Proteomes" id="UP000275076"/>
    </source>
</evidence>
<dbReference type="InterPro" id="IPR000182">
    <property type="entry name" value="GNAT_dom"/>
</dbReference>
<dbReference type="GO" id="GO:0016747">
    <property type="term" value="F:acyltransferase activity, transferring groups other than amino-acyl groups"/>
    <property type="evidence" value="ECO:0007669"/>
    <property type="project" value="InterPro"/>
</dbReference>
<dbReference type="Pfam" id="PF13508">
    <property type="entry name" value="Acetyltransf_7"/>
    <property type="match status" value="1"/>
</dbReference>
<evidence type="ECO:0000259" key="1">
    <source>
        <dbReference type="PROSITE" id="PS51186"/>
    </source>
</evidence>